<dbReference type="EMBL" id="AP007166">
    <property type="protein sequence ID" value="BAE62658.1"/>
    <property type="molecule type" value="Genomic_DNA"/>
</dbReference>
<keyword evidence="1" id="KW-1133">Transmembrane helix</keyword>
<dbReference type="OMA" id="AREYPSN"/>
<feature type="transmembrane region" description="Helical" evidence="1">
    <location>
        <begin position="252"/>
        <end position="275"/>
    </location>
</feature>
<dbReference type="Proteomes" id="UP000006564">
    <property type="component" value="Chromosome 5"/>
</dbReference>
<dbReference type="HOGENOM" id="CLU_855233_0_0_1"/>
<reference evidence="2 3" key="1">
    <citation type="journal article" date="2005" name="Nature">
        <title>Genome sequencing and analysis of Aspergillus oryzae.</title>
        <authorList>
            <person name="Machida M."/>
            <person name="Asai K."/>
            <person name="Sano M."/>
            <person name="Tanaka T."/>
            <person name="Kumagai T."/>
            <person name="Terai G."/>
            <person name="Kusumoto K."/>
            <person name="Arima T."/>
            <person name="Akita O."/>
            <person name="Kashiwagi Y."/>
            <person name="Abe K."/>
            <person name="Gomi K."/>
            <person name="Horiuchi H."/>
            <person name="Kitamoto K."/>
            <person name="Kobayashi T."/>
            <person name="Takeuchi M."/>
            <person name="Denning D.W."/>
            <person name="Galagan J.E."/>
            <person name="Nierman W.C."/>
            <person name="Yu J."/>
            <person name="Archer D.B."/>
            <person name="Bennett J.W."/>
            <person name="Bhatnagar D."/>
            <person name="Cleveland T.E."/>
            <person name="Fedorova N.D."/>
            <person name="Gotoh O."/>
            <person name="Horikawa H."/>
            <person name="Hosoyama A."/>
            <person name="Ichinomiya M."/>
            <person name="Igarashi R."/>
            <person name="Iwashita K."/>
            <person name="Juvvadi P.R."/>
            <person name="Kato M."/>
            <person name="Kato Y."/>
            <person name="Kin T."/>
            <person name="Kokubun A."/>
            <person name="Maeda H."/>
            <person name="Maeyama N."/>
            <person name="Maruyama J."/>
            <person name="Nagasaki H."/>
            <person name="Nakajima T."/>
            <person name="Oda K."/>
            <person name="Okada K."/>
            <person name="Paulsen I."/>
            <person name="Sakamoto K."/>
            <person name="Sawano T."/>
            <person name="Takahashi M."/>
            <person name="Takase K."/>
            <person name="Terabayashi Y."/>
            <person name="Wortman J."/>
            <person name="Yamada O."/>
            <person name="Yamagata Y."/>
            <person name="Anazawa H."/>
            <person name="Hata Y."/>
            <person name="Koide Y."/>
            <person name="Komori T."/>
            <person name="Koyama Y."/>
            <person name="Minetoki T."/>
            <person name="Suharnan S."/>
            <person name="Tanaka A."/>
            <person name="Isono K."/>
            <person name="Kuhara S."/>
            <person name="Ogasawara N."/>
            <person name="Kikuchi H."/>
        </authorList>
    </citation>
    <scope>NUCLEOTIDE SEQUENCE [LARGE SCALE GENOMIC DNA]</scope>
    <source>
        <strain evidence="3">ATCC 42149 / RIB 40</strain>
    </source>
</reference>
<dbReference type="GeneID" id="5996050"/>
<evidence type="ECO:0000256" key="1">
    <source>
        <dbReference type="SAM" id="Phobius"/>
    </source>
</evidence>
<feature type="transmembrane region" description="Helical" evidence="1">
    <location>
        <begin position="287"/>
        <end position="306"/>
    </location>
</feature>
<proteinExistence type="predicted"/>
<dbReference type="RefSeq" id="XP_023092392.1">
    <property type="nucleotide sequence ID" value="XM_023237572.1"/>
</dbReference>
<feature type="transmembrane region" description="Helical" evidence="1">
    <location>
        <begin position="216"/>
        <end position="240"/>
    </location>
</feature>
<dbReference type="VEuPathDB" id="FungiDB:AO090120000019"/>
<protein>
    <submittedName>
        <fullName evidence="2">DNA, SC113</fullName>
    </submittedName>
</protein>
<evidence type="ECO:0000313" key="3">
    <source>
        <dbReference type="Proteomes" id="UP000006564"/>
    </source>
</evidence>
<sequence>MNRRQNTKQKAREYPSNQHEIKTLEAIATAFLILDSLALKTLKYKGDAEDAEKFEKLTKDYVDRIENDPLRNLRFALRVSRFVSDLELSDLLDLISRPVRTTYYWDAIYLRVNACYEAKDEEDSRYFTDDPPSDEEYAKKELRAIVEEVQKLDRHVRDADDKRYAGEKILQLKAMLGKLDGALAIACEYLGDEHKPLANWDTTDQHHGFYSCKNKIYICFLVPVFCVVASIPACVASFNAEAIPGKATDSDFYQLTTSTTIQLLGISTSIWSIINDLRPKRDLLIKCWTYAGISICFTIVAVPLYLTVPVSWSGLLTFIGSCVGFMSRKVISYA</sequence>
<keyword evidence="1" id="KW-0472">Membrane</keyword>
<accession>Q2U707</accession>
<keyword evidence="1" id="KW-0812">Transmembrane</keyword>
<dbReference type="EMBL" id="BA000053">
    <property type="protein sequence ID" value="BAE62658.1"/>
    <property type="molecule type" value="Genomic_DNA"/>
</dbReference>
<keyword evidence="3" id="KW-1185">Reference proteome</keyword>
<dbReference type="KEGG" id="aor:AO090120000019"/>
<dbReference type="AlphaFoldDB" id="Q2U707"/>
<evidence type="ECO:0000313" key="2">
    <source>
        <dbReference type="EMBL" id="BAE62658.1"/>
    </source>
</evidence>
<name>Q2U707_ASPOR</name>
<organism evidence="2 3">
    <name type="scientific">Aspergillus oryzae (strain ATCC 42149 / RIB 40)</name>
    <name type="common">Yellow koji mold</name>
    <dbReference type="NCBI Taxonomy" id="510516"/>
    <lineage>
        <taxon>Eukaryota</taxon>
        <taxon>Fungi</taxon>
        <taxon>Dikarya</taxon>
        <taxon>Ascomycota</taxon>
        <taxon>Pezizomycotina</taxon>
        <taxon>Eurotiomycetes</taxon>
        <taxon>Eurotiomycetidae</taxon>
        <taxon>Eurotiales</taxon>
        <taxon>Aspergillaceae</taxon>
        <taxon>Aspergillus</taxon>
        <taxon>Aspergillus subgen. Circumdati</taxon>
    </lineage>
</organism>
<gene>
    <name evidence="2" type="ORF">AO090120000019</name>
</gene>